<reference evidence="1 2" key="1">
    <citation type="journal article" date="2024" name="G3 (Bethesda)">
        <title>Genome assembly of Hibiscus sabdariffa L. provides insights into metabolisms of medicinal natural products.</title>
        <authorList>
            <person name="Kim T."/>
        </authorList>
    </citation>
    <scope>NUCLEOTIDE SEQUENCE [LARGE SCALE GENOMIC DNA]</scope>
    <source>
        <strain evidence="1">TK-2024</strain>
        <tissue evidence="1">Old leaves</tissue>
    </source>
</reference>
<comment type="caution">
    <text evidence="1">The sequence shown here is derived from an EMBL/GenBank/DDBJ whole genome shotgun (WGS) entry which is preliminary data.</text>
</comment>
<evidence type="ECO:0000313" key="2">
    <source>
        <dbReference type="Proteomes" id="UP001472677"/>
    </source>
</evidence>
<dbReference type="Proteomes" id="UP001472677">
    <property type="component" value="Unassembled WGS sequence"/>
</dbReference>
<evidence type="ECO:0000313" key="1">
    <source>
        <dbReference type="EMBL" id="KAK8514753.1"/>
    </source>
</evidence>
<accession>A0ABR2C6G6</accession>
<proteinExistence type="predicted"/>
<organism evidence="1 2">
    <name type="scientific">Hibiscus sabdariffa</name>
    <name type="common">roselle</name>
    <dbReference type="NCBI Taxonomy" id="183260"/>
    <lineage>
        <taxon>Eukaryota</taxon>
        <taxon>Viridiplantae</taxon>
        <taxon>Streptophyta</taxon>
        <taxon>Embryophyta</taxon>
        <taxon>Tracheophyta</taxon>
        <taxon>Spermatophyta</taxon>
        <taxon>Magnoliopsida</taxon>
        <taxon>eudicotyledons</taxon>
        <taxon>Gunneridae</taxon>
        <taxon>Pentapetalae</taxon>
        <taxon>rosids</taxon>
        <taxon>malvids</taxon>
        <taxon>Malvales</taxon>
        <taxon>Malvaceae</taxon>
        <taxon>Malvoideae</taxon>
        <taxon>Hibiscus</taxon>
    </lineage>
</organism>
<gene>
    <name evidence="1" type="ORF">V6N12_057649</name>
</gene>
<sequence length="125" mass="13368">MKVSTARRWNKSECGKKGLVVKPKTGHALPFRSMTPNATLDRSRLHGGCPAAFSSAAQTGIEAQREEGKWLAEISAATAVVARQPPIRLAGMGGSRHYACPTFVVSVILDSASLSGVKRKFDCEL</sequence>
<name>A0ABR2C6G6_9ROSI</name>
<protein>
    <submittedName>
        <fullName evidence="1">Uncharacterized protein</fullName>
    </submittedName>
</protein>
<dbReference type="Gene3D" id="2.60.120.620">
    <property type="entry name" value="q2cbj1_9rhob like domain"/>
    <property type="match status" value="1"/>
</dbReference>
<keyword evidence="2" id="KW-1185">Reference proteome</keyword>
<dbReference type="EMBL" id="JBBPBM010000066">
    <property type="protein sequence ID" value="KAK8514753.1"/>
    <property type="molecule type" value="Genomic_DNA"/>
</dbReference>